<protein>
    <submittedName>
        <fullName evidence="1">Uncharacterized protein</fullName>
    </submittedName>
</protein>
<evidence type="ECO:0000313" key="1">
    <source>
        <dbReference type="EMBL" id="CAI8604823.1"/>
    </source>
</evidence>
<sequence>MDQKAEGESKALELSGAEDITFFSFNHCRSAFHRRSCRYTEATVQPIFSHSSFLLPHDFTISSVLFQRLTIEPLSLFVIVYAPSISASTSPRLCFSVKASPIRLLLFQNLMIMRKIGGGIEEVDEAV</sequence>
<accession>A0AAV1A542</accession>
<name>A0AAV1A542_VICFA</name>
<dbReference type="Proteomes" id="UP001157006">
    <property type="component" value="Chromosome 3"/>
</dbReference>
<organism evidence="1 2">
    <name type="scientific">Vicia faba</name>
    <name type="common">Broad bean</name>
    <name type="synonym">Faba vulgaris</name>
    <dbReference type="NCBI Taxonomy" id="3906"/>
    <lineage>
        <taxon>Eukaryota</taxon>
        <taxon>Viridiplantae</taxon>
        <taxon>Streptophyta</taxon>
        <taxon>Embryophyta</taxon>
        <taxon>Tracheophyta</taxon>
        <taxon>Spermatophyta</taxon>
        <taxon>Magnoliopsida</taxon>
        <taxon>eudicotyledons</taxon>
        <taxon>Gunneridae</taxon>
        <taxon>Pentapetalae</taxon>
        <taxon>rosids</taxon>
        <taxon>fabids</taxon>
        <taxon>Fabales</taxon>
        <taxon>Fabaceae</taxon>
        <taxon>Papilionoideae</taxon>
        <taxon>50 kb inversion clade</taxon>
        <taxon>NPAAA clade</taxon>
        <taxon>Hologalegina</taxon>
        <taxon>IRL clade</taxon>
        <taxon>Fabeae</taxon>
        <taxon>Vicia</taxon>
    </lineage>
</organism>
<reference evidence="1 2" key="1">
    <citation type="submission" date="2023-01" db="EMBL/GenBank/DDBJ databases">
        <authorList>
            <person name="Kreplak J."/>
        </authorList>
    </citation>
    <scope>NUCLEOTIDE SEQUENCE [LARGE SCALE GENOMIC DNA]</scope>
</reference>
<evidence type="ECO:0000313" key="2">
    <source>
        <dbReference type="Proteomes" id="UP001157006"/>
    </source>
</evidence>
<dbReference type="EMBL" id="OX451738">
    <property type="protein sequence ID" value="CAI8604823.1"/>
    <property type="molecule type" value="Genomic_DNA"/>
</dbReference>
<proteinExistence type="predicted"/>
<dbReference type="AlphaFoldDB" id="A0AAV1A542"/>
<keyword evidence="2" id="KW-1185">Reference proteome</keyword>
<gene>
    <name evidence="1" type="ORF">VFH_III151920</name>
</gene>